<dbReference type="SUPFAM" id="SSF48317">
    <property type="entry name" value="Acid phosphatase/Vanadium-dependent haloperoxidase"/>
    <property type="match status" value="1"/>
</dbReference>
<dbReference type="InterPro" id="IPR036938">
    <property type="entry name" value="PAP2/HPO_sf"/>
</dbReference>
<proteinExistence type="predicted"/>
<dbReference type="PANTHER" id="PTHR14969">
    <property type="entry name" value="SPHINGOSINE-1-PHOSPHATE PHOSPHOHYDROLASE"/>
    <property type="match status" value="1"/>
</dbReference>
<dbReference type="AlphaFoldDB" id="A0A1J5S0L9"/>
<dbReference type="PANTHER" id="PTHR14969:SF13">
    <property type="entry name" value="AT30094P"/>
    <property type="match status" value="1"/>
</dbReference>
<reference evidence="2" key="1">
    <citation type="submission" date="2016-10" db="EMBL/GenBank/DDBJ databases">
        <title>Sequence of Gallionella enrichment culture.</title>
        <authorList>
            <person name="Poehlein A."/>
            <person name="Muehling M."/>
            <person name="Daniel R."/>
        </authorList>
    </citation>
    <scope>NUCLEOTIDE SEQUENCE</scope>
</reference>
<dbReference type="CDD" id="cd03394">
    <property type="entry name" value="PAP2_like_5"/>
    <property type="match status" value="1"/>
</dbReference>
<protein>
    <submittedName>
        <fullName evidence="2">Undecaprenyl pyrophosphate phosphatase</fullName>
    </submittedName>
</protein>
<sequence length="295" mass="31232">MDLESPPGPPRRSANPALRTAGCAVCRFLICLAGVAGLWCPRAASGAPVVTPAPSASVRDYLDTLWGEAGYVATAPSRWDSTEWEKAGIGVVAVGGTALFLDRSVRNYAQGHRGDVLDRVSGHFQRFGGGDSFAVLGLFYAGGWIDHNRRARVTAEDGLSASILSGTITYVLKESIGRSRPSAHAGVYHFSPFSGAASFPSGHTTQAFAIASVIAARYRDKPWVGVLAYGSAGLVGVARIYNNAHFASDVLAGALIGTTVGRMIVHHHNDDARAHLSWAPVVSHHFTGAVFDWTY</sequence>
<feature type="domain" description="Phosphatidic acid phosphatase type 2/haloperoxidase" evidence="1">
    <location>
        <begin position="157"/>
        <end position="265"/>
    </location>
</feature>
<dbReference type="InterPro" id="IPR000326">
    <property type="entry name" value="PAP2/HPO"/>
</dbReference>
<dbReference type="EMBL" id="MLJW01000083">
    <property type="protein sequence ID" value="OIR01515.1"/>
    <property type="molecule type" value="Genomic_DNA"/>
</dbReference>
<dbReference type="Gene3D" id="1.20.144.10">
    <property type="entry name" value="Phosphatidic acid phosphatase type 2/haloperoxidase"/>
    <property type="match status" value="1"/>
</dbReference>
<dbReference type="SMART" id="SM00014">
    <property type="entry name" value="acidPPc"/>
    <property type="match status" value="1"/>
</dbReference>
<accession>A0A1J5S0L9</accession>
<name>A0A1J5S0L9_9ZZZZ</name>
<dbReference type="Pfam" id="PF01569">
    <property type="entry name" value="PAP2"/>
    <property type="match status" value="1"/>
</dbReference>
<evidence type="ECO:0000259" key="1">
    <source>
        <dbReference type="SMART" id="SM00014"/>
    </source>
</evidence>
<organism evidence="2">
    <name type="scientific">mine drainage metagenome</name>
    <dbReference type="NCBI Taxonomy" id="410659"/>
    <lineage>
        <taxon>unclassified sequences</taxon>
        <taxon>metagenomes</taxon>
        <taxon>ecological metagenomes</taxon>
    </lineage>
</organism>
<comment type="caution">
    <text evidence="2">The sequence shown here is derived from an EMBL/GenBank/DDBJ whole genome shotgun (WGS) entry which is preliminary data.</text>
</comment>
<evidence type="ECO:0000313" key="2">
    <source>
        <dbReference type="EMBL" id="OIR01515.1"/>
    </source>
</evidence>
<gene>
    <name evidence="2" type="ORF">GALL_164160</name>
</gene>